<dbReference type="EMBL" id="SJKD01000013">
    <property type="protein sequence ID" value="TCC39977.1"/>
    <property type="molecule type" value="Genomic_DNA"/>
</dbReference>
<accession>A0A4R0J2R5</accession>
<comment type="caution">
    <text evidence="2">The sequence shown here is derived from an EMBL/GenBank/DDBJ whole genome shotgun (WGS) entry which is preliminary data.</text>
</comment>
<feature type="transmembrane region" description="Helical" evidence="1">
    <location>
        <begin position="64"/>
        <end position="87"/>
    </location>
</feature>
<proteinExistence type="predicted"/>
<reference evidence="2 3" key="1">
    <citation type="submission" date="2019-02" db="EMBL/GenBank/DDBJ databases">
        <title>Kribbella capetownensis sp. nov. and Kribbella speibonae sp. nov., isolated from soil.</title>
        <authorList>
            <person name="Curtis S.M."/>
            <person name="Norton I."/>
            <person name="Everest G.J."/>
            <person name="Meyers P.R."/>
        </authorList>
    </citation>
    <scope>NUCLEOTIDE SEQUENCE [LARGE SCALE GENOMIC DNA]</scope>
    <source>
        <strain evidence="2 3">YM53</strain>
    </source>
</reference>
<dbReference type="RefSeq" id="WP_131518677.1">
    <property type="nucleotide sequence ID" value="NZ_SJKD01000013.1"/>
</dbReference>
<protein>
    <submittedName>
        <fullName evidence="2">Uncharacterized protein</fullName>
    </submittedName>
</protein>
<sequence>MTVEIINGFSMSDRPTQVAAIRAAIAAQPAQAAEVATAAIDQMTAEQRKAYLDSLMPQESKDRMLVYVAGFAAVALVLVATIITLAFKTTTLGSEMILLVTAFVSGVIGGLFGNMKAG</sequence>
<name>A0A4R0J2R5_9ACTN</name>
<keyword evidence="3" id="KW-1185">Reference proteome</keyword>
<dbReference type="AlphaFoldDB" id="A0A4R0J2R5"/>
<keyword evidence="1" id="KW-0812">Transmembrane</keyword>
<evidence type="ECO:0000313" key="2">
    <source>
        <dbReference type="EMBL" id="TCC39977.1"/>
    </source>
</evidence>
<keyword evidence="1" id="KW-0472">Membrane</keyword>
<feature type="transmembrane region" description="Helical" evidence="1">
    <location>
        <begin position="93"/>
        <end position="113"/>
    </location>
</feature>
<organism evidence="2 3">
    <name type="scientific">Kribbella capetownensis</name>
    <dbReference type="NCBI Taxonomy" id="1572659"/>
    <lineage>
        <taxon>Bacteria</taxon>
        <taxon>Bacillati</taxon>
        <taxon>Actinomycetota</taxon>
        <taxon>Actinomycetes</taxon>
        <taxon>Propionibacteriales</taxon>
        <taxon>Kribbellaceae</taxon>
        <taxon>Kribbella</taxon>
    </lineage>
</organism>
<evidence type="ECO:0000313" key="3">
    <source>
        <dbReference type="Proteomes" id="UP000293342"/>
    </source>
</evidence>
<evidence type="ECO:0000256" key="1">
    <source>
        <dbReference type="SAM" id="Phobius"/>
    </source>
</evidence>
<dbReference type="Proteomes" id="UP000293342">
    <property type="component" value="Unassembled WGS sequence"/>
</dbReference>
<keyword evidence="1" id="KW-1133">Transmembrane helix</keyword>
<gene>
    <name evidence="2" type="ORF">E0H75_38545</name>
</gene>